<feature type="region of interest" description="Disordered" evidence="1">
    <location>
        <begin position="222"/>
        <end position="244"/>
    </location>
</feature>
<dbReference type="AlphaFoldDB" id="A0A061QYZ2"/>
<dbReference type="EMBL" id="GBEZ01021838">
    <property type="protein sequence ID" value="JAC64948.1"/>
    <property type="molecule type" value="Transcribed_RNA"/>
</dbReference>
<organism evidence="2">
    <name type="scientific">Tetraselmis sp. GSL018</name>
    <dbReference type="NCBI Taxonomy" id="582737"/>
    <lineage>
        <taxon>Eukaryota</taxon>
        <taxon>Viridiplantae</taxon>
        <taxon>Chlorophyta</taxon>
        <taxon>core chlorophytes</taxon>
        <taxon>Chlorodendrophyceae</taxon>
        <taxon>Chlorodendrales</taxon>
        <taxon>Chlorodendraceae</taxon>
        <taxon>Tetraselmis</taxon>
    </lineage>
</organism>
<reference evidence="2" key="1">
    <citation type="submission" date="2014-05" db="EMBL/GenBank/DDBJ databases">
        <title>The transcriptome of the halophilic microalga Tetraselmis sp. GSL018 isolated from the Great Salt Lake, Utah.</title>
        <authorList>
            <person name="Jinkerson R.E."/>
            <person name="D'Adamo S."/>
            <person name="Posewitz M.C."/>
        </authorList>
    </citation>
    <scope>NUCLEOTIDE SEQUENCE</scope>
    <source>
        <strain evidence="2">GSL018</strain>
    </source>
</reference>
<feature type="region of interest" description="Disordered" evidence="1">
    <location>
        <begin position="268"/>
        <end position="287"/>
    </location>
</feature>
<protein>
    <submittedName>
        <fullName evidence="2">Uncharacterized protein</fullName>
    </submittedName>
</protein>
<feature type="compositionally biased region" description="Basic and acidic residues" evidence="1">
    <location>
        <begin position="118"/>
        <end position="160"/>
    </location>
</feature>
<sequence>MAESAKQQLLEALQAASAAGNKAVQEHIQAALLIIEKDSFSAEADLEKSIPNNASDSSSPRLSERVKDVNGDSQEQNEIPKQTVQKEKPSDVGKPSEASEVAKRNAASRSPSPAEDLVSSRDKRKEQEGGHDQTREAVKVRRDESGRSMHRSTSESARRDFGRLMARGGGLYQSLLHSMGIDEANGDSLAACCVREHLPPSRLSSFLSRSGTHLQSALGMGAVSPPGAKDEQKPAAAGTTAQREHRAIFRQHSTLTDSVLTKRSLLGTASNQLSPPSEPGDPAGVRRGIQRSVTGLPSFQRVRHARASPELGGSPPKPGADASTSAPTGAQKVLWRGQVKHIASGSVVDLCDLVCMLPLEVVDQFPKSLFINDLVLRDNVQLSRHILVNCSLQGASAEQRQNLCMMCHMKLTGIIKLQHCEFIVCPVLDSHGDIKVVGFILCS</sequence>
<evidence type="ECO:0000313" key="2">
    <source>
        <dbReference type="EMBL" id="JAC64948.1"/>
    </source>
</evidence>
<feature type="region of interest" description="Disordered" evidence="1">
    <location>
        <begin position="46"/>
        <end position="160"/>
    </location>
</feature>
<name>A0A061QYZ2_9CHLO</name>
<gene>
    <name evidence="2" type="ORF">TSPGSL018_17169</name>
</gene>
<proteinExistence type="predicted"/>
<accession>A0A061QYZ2</accession>
<feature type="compositionally biased region" description="Polar residues" evidence="1">
    <location>
        <begin position="71"/>
        <end position="83"/>
    </location>
</feature>
<evidence type="ECO:0000256" key="1">
    <source>
        <dbReference type="SAM" id="MobiDB-lite"/>
    </source>
</evidence>
<feature type="region of interest" description="Disordered" evidence="1">
    <location>
        <begin position="296"/>
        <end position="328"/>
    </location>
</feature>
<feature type="compositionally biased region" description="Polar residues" evidence="1">
    <location>
        <begin position="50"/>
        <end position="61"/>
    </location>
</feature>